<organism evidence="2">
    <name type="scientific">marine metagenome</name>
    <dbReference type="NCBI Taxonomy" id="408172"/>
    <lineage>
        <taxon>unclassified sequences</taxon>
        <taxon>metagenomes</taxon>
        <taxon>ecological metagenomes</taxon>
    </lineage>
</organism>
<dbReference type="GO" id="GO:0020037">
    <property type="term" value="F:heme binding"/>
    <property type="evidence" value="ECO:0007669"/>
    <property type="project" value="InterPro"/>
</dbReference>
<accession>A0A382AYH3</accession>
<dbReference type="PRINTS" id="PR00385">
    <property type="entry name" value="P450"/>
</dbReference>
<dbReference type="InterPro" id="IPR001128">
    <property type="entry name" value="Cyt_P450"/>
</dbReference>
<name>A0A382AYH3_9ZZZZ</name>
<evidence type="ECO:0000256" key="1">
    <source>
        <dbReference type="ARBA" id="ARBA00010617"/>
    </source>
</evidence>
<dbReference type="CDD" id="cd00302">
    <property type="entry name" value="cytochrome_P450"/>
    <property type="match status" value="1"/>
</dbReference>
<dbReference type="PANTHER" id="PTHR46696">
    <property type="entry name" value="P450, PUTATIVE (EUROFUNG)-RELATED"/>
    <property type="match status" value="1"/>
</dbReference>
<dbReference type="InterPro" id="IPR036396">
    <property type="entry name" value="Cyt_P450_sf"/>
</dbReference>
<dbReference type="GO" id="GO:0005506">
    <property type="term" value="F:iron ion binding"/>
    <property type="evidence" value="ECO:0007669"/>
    <property type="project" value="InterPro"/>
</dbReference>
<dbReference type="Pfam" id="PF00067">
    <property type="entry name" value="p450"/>
    <property type="match status" value="1"/>
</dbReference>
<proteinExistence type="inferred from homology"/>
<dbReference type="Gene3D" id="1.10.630.10">
    <property type="entry name" value="Cytochrome P450"/>
    <property type="match status" value="1"/>
</dbReference>
<dbReference type="PANTHER" id="PTHR46696:SF1">
    <property type="entry name" value="CYTOCHROME P450 YJIB-RELATED"/>
    <property type="match status" value="1"/>
</dbReference>
<sequence length="398" mass="45314">MELTVYRDCERALKLPELKQALYDEGAILMDRVLVTLHGEEHRLRRNAEMRVFRRHFFRHFEHQIIPSVFDDVMSEVNAEEEDIVDLGYHFMVFLALKFAGIDPQENTREEFNDMVAMLRMFGVAATLGQARDKDLVEATQAVRDTLQEFDRRFFSPSAERRQNLIEQARAGDIDEDELPMDVLTVLLNDEDKLNLVRDMVVRETAFYFLAGAHTSVHSLGHAVHHLLSWCERHTDARAELVADRAMVQRFIHESFRLHPSSPVSKRRCLSDMELPDGQKAETGDIVIINLRQANRDVAIFGEDAPDFNPARTILGGVPETGITFGIGTHACLGKNLAAGNLVRSGNLPDESHQYGTVAWIAHALLQAGVQKHPEHPPELDQTIDRETWLRYPVCFNS</sequence>
<dbReference type="GO" id="GO:0016705">
    <property type="term" value="F:oxidoreductase activity, acting on paired donors, with incorporation or reduction of molecular oxygen"/>
    <property type="evidence" value="ECO:0007669"/>
    <property type="project" value="InterPro"/>
</dbReference>
<dbReference type="GO" id="GO:0004497">
    <property type="term" value="F:monooxygenase activity"/>
    <property type="evidence" value="ECO:0007669"/>
    <property type="project" value="InterPro"/>
</dbReference>
<dbReference type="InterPro" id="IPR017972">
    <property type="entry name" value="Cyt_P450_CS"/>
</dbReference>
<dbReference type="AlphaFoldDB" id="A0A382AYH3"/>
<gene>
    <name evidence="2" type="ORF">METZ01_LOCUS158907</name>
</gene>
<evidence type="ECO:0000313" key="2">
    <source>
        <dbReference type="EMBL" id="SVB06053.1"/>
    </source>
</evidence>
<comment type="similarity">
    <text evidence="1">Belongs to the cytochrome P450 family.</text>
</comment>
<dbReference type="SUPFAM" id="SSF48264">
    <property type="entry name" value="Cytochrome P450"/>
    <property type="match status" value="1"/>
</dbReference>
<dbReference type="PROSITE" id="PS00086">
    <property type="entry name" value="CYTOCHROME_P450"/>
    <property type="match status" value="1"/>
</dbReference>
<evidence type="ECO:0008006" key="3">
    <source>
        <dbReference type="Google" id="ProtNLM"/>
    </source>
</evidence>
<protein>
    <recommendedName>
        <fullName evidence="3">Cytochrome P450</fullName>
    </recommendedName>
</protein>
<dbReference type="EMBL" id="UINC01027202">
    <property type="protein sequence ID" value="SVB06053.1"/>
    <property type="molecule type" value="Genomic_DNA"/>
</dbReference>
<reference evidence="2" key="1">
    <citation type="submission" date="2018-05" db="EMBL/GenBank/DDBJ databases">
        <authorList>
            <person name="Lanie J.A."/>
            <person name="Ng W.-L."/>
            <person name="Kazmierczak K.M."/>
            <person name="Andrzejewski T.M."/>
            <person name="Davidsen T.M."/>
            <person name="Wayne K.J."/>
            <person name="Tettelin H."/>
            <person name="Glass J.I."/>
            <person name="Rusch D."/>
            <person name="Podicherti R."/>
            <person name="Tsui H.-C.T."/>
            <person name="Winkler M.E."/>
        </authorList>
    </citation>
    <scope>NUCLEOTIDE SEQUENCE</scope>
</reference>